<keyword evidence="4" id="KW-1185">Reference proteome</keyword>
<dbReference type="AlphaFoldDB" id="A0A074MI56"/>
<evidence type="ECO:0000259" key="2">
    <source>
        <dbReference type="Pfam" id="PF00656"/>
    </source>
</evidence>
<dbReference type="STRING" id="1044.EH31_02450"/>
<dbReference type="InterPro" id="IPR029030">
    <property type="entry name" value="Caspase-like_dom_sf"/>
</dbReference>
<feature type="chain" id="PRO_5001697239" description="Peptidase C14 caspase domain-containing protein" evidence="1">
    <location>
        <begin position="31"/>
        <end position="282"/>
    </location>
</feature>
<dbReference type="eggNOG" id="COG4249">
    <property type="taxonomic scope" value="Bacteria"/>
</dbReference>
<proteinExistence type="predicted"/>
<dbReference type="InterPro" id="IPR011600">
    <property type="entry name" value="Pept_C14_caspase"/>
</dbReference>
<accession>A0A074MI56</accession>
<dbReference type="Gene3D" id="3.40.50.1460">
    <property type="match status" value="1"/>
</dbReference>
<name>A0A074MI56_ERYLO</name>
<reference evidence="3 4" key="1">
    <citation type="submission" date="2014-04" db="EMBL/GenBank/DDBJ databases">
        <title>A comprehensive comparison of genomes of Erythrobacter spp. strains.</title>
        <authorList>
            <person name="Zheng Q."/>
        </authorList>
    </citation>
    <scope>NUCLEOTIDE SEQUENCE [LARGE SCALE GENOMIC DNA]</scope>
    <source>
        <strain evidence="3 4">DSM 6997</strain>
    </source>
</reference>
<dbReference type="SUPFAM" id="SSF52129">
    <property type="entry name" value="Caspase-like"/>
    <property type="match status" value="1"/>
</dbReference>
<dbReference type="Proteomes" id="UP000027647">
    <property type="component" value="Unassembled WGS sequence"/>
</dbReference>
<dbReference type="InterPro" id="IPR052039">
    <property type="entry name" value="Caspase-related_regulators"/>
</dbReference>
<feature type="domain" description="Peptidase C14 caspase" evidence="2">
    <location>
        <begin position="33"/>
        <end position="268"/>
    </location>
</feature>
<feature type="signal peptide" evidence="1">
    <location>
        <begin position="1"/>
        <end position="30"/>
    </location>
</feature>
<organism evidence="3 4">
    <name type="scientific">Erythrobacter longus</name>
    <dbReference type="NCBI Taxonomy" id="1044"/>
    <lineage>
        <taxon>Bacteria</taxon>
        <taxon>Pseudomonadati</taxon>
        <taxon>Pseudomonadota</taxon>
        <taxon>Alphaproteobacteria</taxon>
        <taxon>Sphingomonadales</taxon>
        <taxon>Erythrobacteraceae</taxon>
        <taxon>Erythrobacter/Porphyrobacter group</taxon>
        <taxon>Erythrobacter</taxon>
    </lineage>
</organism>
<dbReference type="PANTHER" id="PTHR22576">
    <property type="entry name" value="MUCOSA ASSOCIATED LYMPHOID TISSUE LYMPHOMA TRANSLOCATION PROTEIN 1/PARACASPASE"/>
    <property type="match status" value="1"/>
</dbReference>
<dbReference type="GO" id="GO:0006508">
    <property type="term" value="P:proteolysis"/>
    <property type="evidence" value="ECO:0007669"/>
    <property type="project" value="InterPro"/>
</dbReference>
<evidence type="ECO:0000313" key="4">
    <source>
        <dbReference type="Proteomes" id="UP000027647"/>
    </source>
</evidence>
<dbReference type="EMBL" id="JMIW01000001">
    <property type="protein sequence ID" value="KEO91548.1"/>
    <property type="molecule type" value="Genomic_DNA"/>
</dbReference>
<keyword evidence="1" id="KW-0732">Signal</keyword>
<gene>
    <name evidence="3" type="ORF">EH31_02450</name>
</gene>
<evidence type="ECO:0000256" key="1">
    <source>
        <dbReference type="SAM" id="SignalP"/>
    </source>
</evidence>
<dbReference type="PANTHER" id="PTHR22576:SF37">
    <property type="entry name" value="MUCOSA-ASSOCIATED LYMPHOID TISSUE LYMPHOMA TRANSLOCATION PROTEIN 1"/>
    <property type="match status" value="1"/>
</dbReference>
<sequence length="282" mass="30707">MVVMRFLSVRLLGVLALAFAALISPSVAQAEVKALLVASNYDKAQDEQLRLANPIADLRLIRSSLRSTNVRDLTVLEEPTAQDWQEGFDAWLDTLSGDDIGLFYYAGHGFQFDGLNYLLSSDGVSLIPLDALVGQITARARGAVIIIDACRNNPFFNAEPEAALDIIEIDGTTRSLSFIRLEDMSGAGDGLAQLGNLRGLSAVAFFSTEPGNVAEDGDQPGKGSPFAIEFAKQIDRRQSLDEVFRKTAIAVNKRTDERQSPWRQGDLAFDVFISGMRALPIP</sequence>
<evidence type="ECO:0000313" key="3">
    <source>
        <dbReference type="EMBL" id="KEO91548.1"/>
    </source>
</evidence>
<dbReference type="GO" id="GO:0004197">
    <property type="term" value="F:cysteine-type endopeptidase activity"/>
    <property type="evidence" value="ECO:0007669"/>
    <property type="project" value="InterPro"/>
</dbReference>
<protein>
    <recommendedName>
        <fullName evidence="2">Peptidase C14 caspase domain-containing protein</fullName>
    </recommendedName>
</protein>
<comment type="caution">
    <text evidence="3">The sequence shown here is derived from an EMBL/GenBank/DDBJ whole genome shotgun (WGS) entry which is preliminary data.</text>
</comment>
<dbReference type="Pfam" id="PF00656">
    <property type="entry name" value="Peptidase_C14"/>
    <property type="match status" value="1"/>
</dbReference>